<proteinExistence type="predicted"/>
<sequence length="696" mass="73314">MRISTRLIGSFGAVLVLTSAIGYLGIQKLSEGNERMNAFIGGPFGRSAVLTDLRSNVAEAQQAASNAIMSSDDGRIASERENYDRIFGTVIERIDAYRASGTPVAHADIDALKADLQRFDTLTRQAVELAARNEETRAGELNRQSIQPIGDRLELSIGSLRDEIVLLGGPETTVTIAGQLRADIPGYRRILTRALNETDEAELQQLAERAKGAVASVDGKLDRLAKALVIAKVEPPALGRVQRLWSELKPPAEQYLDHGLANSTFRAAQIVQNDIMPLSTSIKGELIRFAEAEKAAAETVATGNNEAFLSTRALLIGFGIAAVILGAAAAIWMAFSLVRGLRRSLDLAETIGSGDLTRTVDARGRDELGDLERAMNRMSAKLSEIVGGVLGSAGQVASGSALSAQTAEQLSSGSTEQAAASEQASAAVEEMTANVRQNADNAAQTEKIAAQANVNAEKTGTAVAQSVEAMRTIAEKITVVQEIARQTDLLALNAAIEAARAGSHGKGFAVVASEVRKLAERSQQAAAEIGELSVSTLQVSEEAGEMLQRLVPDIRRTAELVGEISAACREQSIGIEQINQAIQQLDQVTQANAGAANEMTATAGELSAEAEALNERAGFFRIDTETPAAVATRPQTPRAAAPAPASSAAPARQDVRALQARVSGFQPARRPAAPARGVALDLDSGNDDAGFERMSG</sequence>
<accession>A0ACD4NI50</accession>
<name>A0ACD4NI50_9HYPH</name>
<dbReference type="Proteomes" id="UP001163223">
    <property type="component" value="Chromosome"/>
</dbReference>
<organism evidence="1 2">
    <name type="scientific">Antarcticirhabdus aurantiaca</name>
    <dbReference type="NCBI Taxonomy" id="2606717"/>
    <lineage>
        <taxon>Bacteria</taxon>
        <taxon>Pseudomonadati</taxon>
        <taxon>Pseudomonadota</taxon>
        <taxon>Alphaproteobacteria</taxon>
        <taxon>Hyphomicrobiales</taxon>
        <taxon>Aurantimonadaceae</taxon>
        <taxon>Antarcticirhabdus</taxon>
    </lineage>
</organism>
<dbReference type="EMBL" id="CP113520">
    <property type="protein sequence ID" value="WAJ26475.1"/>
    <property type="molecule type" value="Genomic_DNA"/>
</dbReference>
<evidence type="ECO:0000313" key="1">
    <source>
        <dbReference type="EMBL" id="WAJ26475.1"/>
    </source>
</evidence>
<protein>
    <submittedName>
        <fullName evidence="1">Methyl-accepting chemotaxis protein</fullName>
    </submittedName>
</protein>
<keyword evidence="2" id="KW-1185">Reference proteome</keyword>
<evidence type="ECO:0000313" key="2">
    <source>
        <dbReference type="Proteomes" id="UP001163223"/>
    </source>
</evidence>
<gene>
    <name evidence="1" type="ORF">OXU80_16500</name>
</gene>
<reference evidence="1" key="1">
    <citation type="submission" date="2022-11" db="EMBL/GenBank/DDBJ databases">
        <title>beta-Carotene-producing bacterium, Jeongeuplla avenae sp. nov., alleviates the salt stress of Arabidopsis seedlings.</title>
        <authorList>
            <person name="Jiang L."/>
            <person name="Lee J."/>
        </authorList>
    </citation>
    <scope>NUCLEOTIDE SEQUENCE</scope>
    <source>
        <strain evidence="1">DY_R2A_6</strain>
    </source>
</reference>